<feature type="coiled-coil region" evidence="1">
    <location>
        <begin position="895"/>
        <end position="929"/>
    </location>
</feature>
<protein>
    <submittedName>
        <fullName evidence="3">Tape measure domain protein</fullName>
    </submittedName>
</protein>
<reference evidence="3 4" key="1">
    <citation type="submission" date="2009-07" db="EMBL/GenBank/DDBJ databases">
        <authorList>
            <person name="Madupu R."/>
            <person name="Durkin A.S."/>
            <person name="Torralba M."/>
            <person name="Methe B."/>
            <person name="Sutton G.G."/>
            <person name="Strausberg R.L."/>
            <person name="Nelson K.E."/>
        </authorList>
    </citation>
    <scope>NUCLEOTIDE SEQUENCE [LARGE SCALE GENOMIC DNA]</scope>
    <source>
        <strain evidence="3 4">SK82</strain>
    </source>
</reference>
<dbReference type="InterPro" id="IPR013491">
    <property type="entry name" value="Tape_meas_N"/>
</dbReference>
<feature type="non-terminal residue" evidence="3">
    <location>
        <position position="1361"/>
    </location>
</feature>
<keyword evidence="4" id="KW-1185">Reference proteome</keyword>
<feature type="coiled-coil region" evidence="1">
    <location>
        <begin position="1013"/>
        <end position="1047"/>
    </location>
</feature>
<dbReference type="Proteomes" id="UP000018419">
    <property type="component" value="Unassembled WGS sequence"/>
</dbReference>
<evidence type="ECO:0000313" key="3">
    <source>
        <dbReference type="EMBL" id="EET82025.1"/>
    </source>
</evidence>
<name>A0ABM9YM90_ACIRA</name>
<proteinExistence type="predicted"/>
<feature type="domain" description="Tape measure protein N-terminal" evidence="2">
    <location>
        <begin position="490"/>
        <end position="681"/>
    </location>
</feature>
<dbReference type="EMBL" id="ACVR01000059">
    <property type="protein sequence ID" value="EET82025.1"/>
    <property type="molecule type" value="Genomic_DNA"/>
</dbReference>
<dbReference type="Pfam" id="PF20155">
    <property type="entry name" value="TMP_3"/>
    <property type="match status" value="1"/>
</dbReference>
<evidence type="ECO:0000313" key="4">
    <source>
        <dbReference type="Proteomes" id="UP000018419"/>
    </source>
</evidence>
<keyword evidence="1" id="KW-0175">Coiled coil</keyword>
<sequence length="1361" mass="144233">MCFVISSSNPPFGGFFIASKNMAGKELIFKLVMEADTKNYVSNIKESESVTKAIYAAIKQESEKLKAASAEAAQEVGKIVPADLQKKADQAKGKLSEVSQAAGELEGRAVQAASKIDGLGSELQDTANKANKAGFEIGEAVPGDALQLAELLGTKFFTAAKEIEALGDKSVISAGELRSMSSTGEQGLNELNSALKAAQAEVVRLQSTDGTLKDIEIAKQRVLSIEDAIKETSSAFNYYQDVAINAMRGVDNATQSSINQLQRFSSVDLGQVVGEAQTATRAIQSMGEGANLSTKEIERIGTIGTSSINTLESELLAAKNAFSALEQSSEAVTLEEIKAAGEKVKGLEQAVDLTKAAFADFDTQASSAMRSVSTSADKATTSAKQTGHEIYEALGIKPPTVINDAITALERKLEDFKANSKLPAEEVERVTRITEQQIEKLKSELHSVEPAAEKANSGISNLSKGMGVAKFAATALAGAMAAVGIGIGVREIAQAADSYTTLSARINIATSEGGNFQQAMTGVHQVALATNSSLEATASLFTKVNDVGKQMGMTQQQSLDLVKTINMAIQTGGGSAQASEDAIVQFTQALQSGVLRGDEFNSIMEQAPGISKALAQSLGVTTGELRTMAENGELSAERVIKALQKQSAAIEADYNKFPTTIGNALQRIQTQWQILIGTMDQSTGASATVAQWLVTIADNMDVVERLLSDIGNGFIWVGDQLKKIDPATIEAMKAALSSAYETLKTLVSTVGEGFEVTSGLLNILLGDVFDFSSGIDTANDKTNGFTKTLQAINVALGFIEDGFDAVRIVANLLAGVFYDVAAAWLNFKSKFTWGDTKKQIISEMNEMGVKAKEHYDRFSAGAMEFKSAGLEAIGEIAKTQEQKNQEAVAGNQKTLSQLLAQNTEFNQKSKALSEERTALNKQLSQARADGNQTAIDSIIQKSNELDTREKEHATNKAKLDAEKLSSVKAYAEAAIKANGGVMDGTMQADLMAKGYIVTVGEAGKVSVAAWEGAAQAADNAAKKEEAVKLAKENLQKADEAYLAFQKQSAVERAVLEQQIAEAKRTGDLSALKSAQDSLRGIDQKETELANNRNVRAAELDAANSGSGQVAENAYSRASLAAKQLGVDIDVALNRVSKSFTEQGNNVTDLKGKLASAGITGKAAGDIIYQSWSNWLQTAKSQAEIDYARSKLKEFGDQGKVSTGQVEQGLIAIKMQALELPDDIDPVTEAFKRLGIETKENLKLAAQQALMDYITVRDSGKVTAEGIQKAYEKAAQSAAASGDAGVIAATNAANAGRNLEIQIDDSGQAVVKTMDDWAKANNRVESSASAIGDGYREAGRVAREEAKSSTEAWSEALTAMQG</sequence>
<accession>A0ABM9YM90</accession>
<gene>
    <name evidence="3" type="ORF">ACIRA0001_2956</name>
</gene>
<dbReference type="NCBIfam" id="TIGR02675">
    <property type="entry name" value="tape_meas_nterm"/>
    <property type="match status" value="1"/>
</dbReference>
<comment type="caution">
    <text evidence="3">The sequence shown here is derived from an EMBL/GenBank/DDBJ whole genome shotgun (WGS) entry which is preliminary data.</text>
</comment>
<organism evidence="3 4">
    <name type="scientific">Acinetobacter radioresistens SK82</name>
    <dbReference type="NCBI Taxonomy" id="596318"/>
    <lineage>
        <taxon>Bacteria</taxon>
        <taxon>Pseudomonadati</taxon>
        <taxon>Pseudomonadota</taxon>
        <taxon>Gammaproteobacteria</taxon>
        <taxon>Moraxellales</taxon>
        <taxon>Moraxellaceae</taxon>
        <taxon>Acinetobacter</taxon>
    </lineage>
</organism>
<evidence type="ECO:0000256" key="1">
    <source>
        <dbReference type="SAM" id="Coils"/>
    </source>
</evidence>
<evidence type="ECO:0000259" key="2">
    <source>
        <dbReference type="Pfam" id="PF20155"/>
    </source>
</evidence>